<dbReference type="OrthoDB" id="28939at2759"/>
<evidence type="ECO:0000313" key="2">
    <source>
        <dbReference type="EMBL" id="EMD41080.1"/>
    </source>
</evidence>
<dbReference type="AlphaFoldDB" id="M2R9I5"/>
<dbReference type="InterPro" id="IPR051888">
    <property type="entry name" value="UPF0148_domain"/>
</dbReference>
<feature type="region of interest" description="Disordered" evidence="1">
    <location>
        <begin position="57"/>
        <end position="97"/>
    </location>
</feature>
<dbReference type="STRING" id="914234.M2R9I5"/>
<feature type="region of interest" description="Disordered" evidence="1">
    <location>
        <begin position="189"/>
        <end position="212"/>
    </location>
</feature>
<dbReference type="Proteomes" id="UP000016930">
    <property type="component" value="Unassembled WGS sequence"/>
</dbReference>
<feature type="compositionally biased region" description="Polar residues" evidence="1">
    <location>
        <begin position="189"/>
        <end position="210"/>
    </location>
</feature>
<dbReference type="HOGENOM" id="CLU_069689_0_0_1"/>
<protein>
    <recommendedName>
        <fullName evidence="4">Sjogrens syndrome scleroderma autoantigen 1 family protein</fullName>
    </recommendedName>
</protein>
<evidence type="ECO:0000313" key="3">
    <source>
        <dbReference type="Proteomes" id="UP000016930"/>
    </source>
</evidence>
<name>M2R9I5_CERS8</name>
<keyword evidence="3" id="KW-1185">Reference proteome</keyword>
<evidence type="ECO:0000256" key="1">
    <source>
        <dbReference type="SAM" id="MobiDB-lite"/>
    </source>
</evidence>
<dbReference type="PANTHER" id="PTHR16537">
    <property type="entry name" value="SJOEGREN SYNDROME/SCLERODERMA AUTOANTIGEN 1"/>
    <property type="match status" value="1"/>
</dbReference>
<dbReference type="EMBL" id="KB445792">
    <property type="protein sequence ID" value="EMD41080.1"/>
    <property type="molecule type" value="Genomic_DNA"/>
</dbReference>
<dbReference type="Pfam" id="PF06677">
    <property type="entry name" value="Auto_anti-p27"/>
    <property type="match status" value="2"/>
</dbReference>
<dbReference type="InterPro" id="IPR009563">
    <property type="entry name" value="SSSCA1"/>
</dbReference>
<dbReference type="PANTHER" id="PTHR16537:SF1">
    <property type="entry name" value="PROTEIN ZNRD2"/>
    <property type="match status" value="1"/>
</dbReference>
<proteinExistence type="predicted"/>
<gene>
    <name evidence="2" type="ORF">CERSUDRAFT_111653</name>
</gene>
<sequence length="305" mass="33099">MSKILDVSPKLGEYMLKGWILTDDICSQCAKIPLMRAPNPPVSWFCAACDRTFSQLPTAGSSQSQDVPNVPSSPSFTSASHITRSSTPPTEVSDALSSPTFALPVDTEEILRRRQQSDTASAEIGKRMLKGWAMLADECPNMNCYGVPLVRPPKAGGGRDPRKECVICGTVYMDERDAMGQDRLVPVVPSTSREQPPNVLQNGSSQSTIEPPNVLRQPEAIPNLVLSPPAVYMGSRSSTHSALEVSAQSLELSLHSLSDRLKSLSSATIVEPTLITQTAEAMYKVSQALSQVKELQWSEEQARRG</sequence>
<accession>M2R9I5</accession>
<organism evidence="2 3">
    <name type="scientific">Ceriporiopsis subvermispora (strain B)</name>
    <name type="common">White-rot fungus</name>
    <name type="synonym">Gelatoporia subvermispora</name>
    <dbReference type="NCBI Taxonomy" id="914234"/>
    <lineage>
        <taxon>Eukaryota</taxon>
        <taxon>Fungi</taxon>
        <taxon>Dikarya</taxon>
        <taxon>Basidiomycota</taxon>
        <taxon>Agaricomycotina</taxon>
        <taxon>Agaricomycetes</taxon>
        <taxon>Polyporales</taxon>
        <taxon>Gelatoporiaceae</taxon>
        <taxon>Gelatoporia</taxon>
    </lineage>
</organism>
<reference evidence="2 3" key="1">
    <citation type="journal article" date="2012" name="Proc. Natl. Acad. Sci. U.S.A.">
        <title>Comparative genomics of Ceriporiopsis subvermispora and Phanerochaete chrysosporium provide insight into selective ligninolysis.</title>
        <authorList>
            <person name="Fernandez-Fueyo E."/>
            <person name="Ruiz-Duenas F.J."/>
            <person name="Ferreira P."/>
            <person name="Floudas D."/>
            <person name="Hibbett D.S."/>
            <person name="Canessa P."/>
            <person name="Larrondo L.F."/>
            <person name="James T.Y."/>
            <person name="Seelenfreund D."/>
            <person name="Lobos S."/>
            <person name="Polanco R."/>
            <person name="Tello M."/>
            <person name="Honda Y."/>
            <person name="Watanabe T."/>
            <person name="Watanabe T."/>
            <person name="Ryu J.S."/>
            <person name="Kubicek C.P."/>
            <person name="Schmoll M."/>
            <person name="Gaskell J."/>
            <person name="Hammel K.E."/>
            <person name="St John F.J."/>
            <person name="Vanden Wymelenberg A."/>
            <person name="Sabat G."/>
            <person name="Splinter BonDurant S."/>
            <person name="Syed K."/>
            <person name="Yadav J.S."/>
            <person name="Doddapaneni H."/>
            <person name="Subramanian V."/>
            <person name="Lavin J.L."/>
            <person name="Oguiza J.A."/>
            <person name="Perez G."/>
            <person name="Pisabarro A.G."/>
            <person name="Ramirez L."/>
            <person name="Santoyo F."/>
            <person name="Master E."/>
            <person name="Coutinho P.M."/>
            <person name="Henrissat B."/>
            <person name="Lombard V."/>
            <person name="Magnuson J.K."/>
            <person name="Kuees U."/>
            <person name="Hori C."/>
            <person name="Igarashi K."/>
            <person name="Samejima M."/>
            <person name="Held B.W."/>
            <person name="Barry K.W."/>
            <person name="LaButti K.M."/>
            <person name="Lapidus A."/>
            <person name="Lindquist E.A."/>
            <person name="Lucas S.M."/>
            <person name="Riley R."/>
            <person name="Salamov A.A."/>
            <person name="Hoffmeister D."/>
            <person name="Schwenk D."/>
            <person name="Hadar Y."/>
            <person name="Yarden O."/>
            <person name="de Vries R.P."/>
            <person name="Wiebenga A."/>
            <person name="Stenlid J."/>
            <person name="Eastwood D."/>
            <person name="Grigoriev I.V."/>
            <person name="Berka R.M."/>
            <person name="Blanchette R.A."/>
            <person name="Kersten P."/>
            <person name="Martinez A.T."/>
            <person name="Vicuna R."/>
            <person name="Cullen D."/>
        </authorList>
    </citation>
    <scope>NUCLEOTIDE SEQUENCE [LARGE SCALE GENOMIC DNA]</scope>
    <source>
        <strain evidence="2 3">B</strain>
    </source>
</reference>
<evidence type="ECO:0008006" key="4">
    <source>
        <dbReference type="Google" id="ProtNLM"/>
    </source>
</evidence>